<evidence type="ECO:0000256" key="2">
    <source>
        <dbReference type="ARBA" id="ARBA00007585"/>
    </source>
</evidence>
<dbReference type="GO" id="GO:0005634">
    <property type="term" value="C:nucleus"/>
    <property type="evidence" value="ECO:0007669"/>
    <property type="project" value="UniProtKB-SubCell"/>
</dbReference>
<accession>A0A9N7YHQ4</accession>
<comment type="caution">
    <text evidence="7">The sequence shown here is derived from an EMBL/GenBank/DDBJ whole genome shotgun (WGS) entry which is preliminary data.</text>
</comment>
<comment type="similarity">
    <text evidence="2">Belongs to the MTUS1 family.</text>
</comment>
<comment type="subcellular location">
    <subcellularLocation>
        <location evidence="1">Nucleus</location>
    </subcellularLocation>
</comment>
<evidence type="ECO:0000256" key="5">
    <source>
        <dbReference type="SAM" id="Coils"/>
    </source>
</evidence>
<dbReference type="PANTHER" id="PTHR24200:SF7">
    <property type="entry name" value="MICROTUBULE-ASSOCIATED TUMOR SUPPRESSOR 1"/>
    <property type="match status" value="1"/>
</dbReference>
<feature type="compositionally biased region" description="Polar residues" evidence="6">
    <location>
        <begin position="292"/>
        <end position="313"/>
    </location>
</feature>
<evidence type="ECO:0000256" key="6">
    <source>
        <dbReference type="SAM" id="MobiDB-lite"/>
    </source>
</evidence>
<feature type="coiled-coil region" evidence="5">
    <location>
        <begin position="519"/>
        <end position="661"/>
    </location>
</feature>
<feature type="compositionally biased region" description="Polar residues" evidence="6">
    <location>
        <begin position="143"/>
        <end position="159"/>
    </location>
</feature>
<dbReference type="EMBL" id="CADEAL010000746">
    <property type="protein sequence ID" value="CAB1424624.1"/>
    <property type="molecule type" value="Genomic_DNA"/>
</dbReference>
<evidence type="ECO:0008006" key="9">
    <source>
        <dbReference type="Google" id="ProtNLM"/>
    </source>
</evidence>
<feature type="compositionally biased region" description="Basic residues" evidence="6">
    <location>
        <begin position="121"/>
        <end position="131"/>
    </location>
</feature>
<feature type="region of interest" description="Disordered" evidence="6">
    <location>
        <begin position="697"/>
        <end position="744"/>
    </location>
</feature>
<proteinExistence type="inferred from homology"/>
<dbReference type="GO" id="GO:0008017">
    <property type="term" value="F:microtubule binding"/>
    <property type="evidence" value="ECO:0007669"/>
    <property type="project" value="TreeGrafter"/>
</dbReference>
<evidence type="ECO:0000313" key="8">
    <source>
        <dbReference type="Proteomes" id="UP001153269"/>
    </source>
</evidence>
<keyword evidence="4" id="KW-0539">Nucleus</keyword>
<feature type="region of interest" description="Disordered" evidence="6">
    <location>
        <begin position="1"/>
        <end position="77"/>
    </location>
</feature>
<organism evidence="7 8">
    <name type="scientific">Pleuronectes platessa</name>
    <name type="common">European plaice</name>
    <dbReference type="NCBI Taxonomy" id="8262"/>
    <lineage>
        <taxon>Eukaryota</taxon>
        <taxon>Metazoa</taxon>
        <taxon>Chordata</taxon>
        <taxon>Craniata</taxon>
        <taxon>Vertebrata</taxon>
        <taxon>Euteleostomi</taxon>
        <taxon>Actinopterygii</taxon>
        <taxon>Neopterygii</taxon>
        <taxon>Teleostei</taxon>
        <taxon>Neoteleostei</taxon>
        <taxon>Acanthomorphata</taxon>
        <taxon>Carangaria</taxon>
        <taxon>Pleuronectiformes</taxon>
        <taxon>Pleuronectoidei</taxon>
        <taxon>Pleuronectidae</taxon>
        <taxon>Pleuronectes</taxon>
    </lineage>
</organism>
<reference evidence="7" key="1">
    <citation type="submission" date="2020-03" db="EMBL/GenBank/DDBJ databases">
        <authorList>
            <person name="Weist P."/>
        </authorList>
    </citation>
    <scope>NUCLEOTIDE SEQUENCE</scope>
</reference>
<feature type="compositionally biased region" description="Polar residues" evidence="6">
    <location>
        <begin position="197"/>
        <end position="213"/>
    </location>
</feature>
<gene>
    <name evidence="7" type="ORF">PLEPLA_LOCUS12552</name>
</gene>
<feature type="compositionally biased region" description="Low complexity" evidence="6">
    <location>
        <begin position="703"/>
        <end position="744"/>
    </location>
</feature>
<keyword evidence="3 5" id="KW-0175">Coiled coil</keyword>
<evidence type="ECO:0000256" key="3">
    <source>
        <dbReference type="ARBA" id="ARBA00023054"/>
    </source>
</evidence>
<feature type="region of interest" description="Disordered" evidence="6">
    <location>
        <begin position="190"/>
        <end position="271"/>
    </location>
</feature>
<name>A0A9N7YHQ4_PLEPL</name>
<feature type="coiled-coil region" evidence="5">
    <location>
        <begin position="399"/>
        <end position="476"/>
    </location>
</feature>
<evidence type="ECO:0000256" key="4">
    <source>
        <dbReference type="ARBA" id="ARBA00023242"/>
    </source>
</evidence>
<sequence>MSNIIQVRSGSALGQGKPLFQKTRPRCSSESSSSSTRPPKEKRNILRVSTSFIITKADKHLGQTKPGNLTCSSQKKRDVQAEAVKRTAENATRSLKKISLVAESSTSTSAGVSWDESKGRLQSRHSPRKTRAATPAISPRAATLSTRQRQATLTPQSRQNGFAETTHWDNLFLFESRLCDMFDVSRIGNQRGDPSLVTASAPSVKSKLNGSQPPQTPTRLFHMGPPTTSASRLPRKTPGQSRSLAEANNRGDLGEGAGSTKVPGGAAHKQTPFKSVMLRARLFSTPGKNPGLTLTTACKPAASTSKAASNYTVSPLKRTASARHVRLPSGGAVDKSKPKATSRQQHPQQKLSQPSRSHGPPDLVPPSVAKGEKKDQSTQQLRGHLVTSNCRFEALTIVLQQTLTERDEATKQCRELAQELVNLRGDLVCSVHSSECLEREKEALRVSLENAVQKLQEQHQRDVDELEQKLQAFYQAEWDKVHINYQEEADKCKSLMQQQIGELKANHEAIKLEIQSSHAEQLQCVKQQYEISLEEHRNVHIQELQSLDKTLKDAESSLSGQIQELTIENNNLIEKLAAVEKKRRDLAERSLKDSHTLYLEQELESLKVVLDIKNKQLHQQEKKLMEIDKLTEKNVKLDENLKRVQQENEDFRARMERHAALSRQLSTEQTVLHESLQKESKVNKRLSMENEELMWKLHNGDLSSPRKVSPTSSSPSPSPSPSHSFSLQSPRSSVFFSSPPVAPR</sequence>
<feature type="region of interest" description="Disordered" evidence="6">
    <location>
        <begin position="109"/>
        <end position="159"/>
    </location>
</feature>
<feature type="region of interest" description="Disordered" evidence="6">
    <location>
        <begin position="285"/>
        <end position="382"/>
    </location>
</feature>
<dbReference type="PANTHER" id="PTHR24200">
    <property type="entry name" value="TOUCAN, ISOFORM A"/>
    <property type="match status" value="1"/>
</dbReference>
<feature type="compositionally biased region" description="Polar residues" evidence="6">
    <location>
        <begin position="339"/>
        <end position="356"/>
    </location>
</feature>
<evidence type="ECO:0000313" key="7">
    <source>
        <dbReference type="EMBL" id="CAB1424624.1"/>
    </source>
</evidence>
<protein>
    <recommendedName>
        <fullName evidence="9">Microtubule associated tumor suppressor 1b</fullName>
    </recommendedName>
</protein>
<keyword evidence="8" id="KW-1185">Reference proteome</keyword>
<dbReference type="Proteomes" id="UP001153269">
    <property type="component" value="Unassembled WGS sequence"/>
</dbReference>
<dbReference type="AlphaFoldDB" id="A0A9N7YHQ4"/>
<dbReference type="GO" id="GO:0005737">
    <property type="term" value="C:cytoplasm"/>
    <property type="evidence" value="ECO:0007669"/>
    <property type="project" value="TreeGrafter"/>
</dbReference>
<evidence type="ECO:0000256" key="1">
    <source>
        <dbReference type="ARBA" id="ARBA00004123"/>
    </source>
</evidence>
<dbReference type="InterPro" id="IPR051293">
    <property type="entry name" value="MTUS1/CCDC69"/>
</dbReference>